<organism evidence="1 2">
    <name type="scientific">Clunio marinus</name>
    <dbReference type="NCBI Taxonomy" id="568069"/>
    <lineage>
        <taxon>Eukaryota</taxon>
        <taxon>Metazoa</taxon>
        <taxon>Ecdysozoa</taxon>
        <taxon>Arthropoda</taxon>
        <taxon>Hexapoda</taxon>
        <taxon>Insecta</taxon>
        <taxon>Pterygota</taxon>
        <taxon>Neoptera</taxon>
        <taxon>Endopterygota</taxon>
        <taxon>Diptera</taxon>
        <taxon>Nematocera</taxon>
        <taxon>Chironomoidea</taxon>
        <taxon>Chironomidae</taxon>
        <taxon>Clunio</taxon>
    </lineage>
</organism>
<dbReference type="AlphaFoldDB" id="A0A1J1IA67"/>
<gene>
    <name evidence="1" type="ORF">CLUMA_CG010073</name>
</gene>
<dbReference type="OrthoDB" id="7784375at2759"/>
<protein>
    <submittedName>
        <fullName evidence="1">CLUMA_CG010073, isoform A</fullName>
    </submittedName>
</protein>
<proteinExistence type="predicted"/>
<evidence type="ECO:0000313" key="2">
    <source>
        <dbReference type="Proteomes" id="UP000183832"/>
    </source>
</evidence>
<name>A0A1J1IA67_9DIPT</name>
<accession>A0A1J1IA67</accession>
<sequence>MCKIACNDPRCALYAGPVIHENVCNPSIVQVEVDFAECCNAEVERKVKNVKLGPIHIRSYNFCPPIMTSANVGIIDPPQPPSCF</sequence>
<reference evidence="1 2" key="1">
    <citation type="submission" date="2015-04" db="EMBL/GenBank/DDBJ databases">
        <authorList>
            <person name="Syromyatnikov M.Y."/>
            <person name="Popov V.N."/>
        </authorList>
    </citation>
    <scope>NUCLEOTIDE SEQUENCE [LARGE SCALE GENOMIC DNA]</scope>
</reference>
<keyword evidence="2" id="KW-1185">Reference proteome</keyword>
<dbReference type="EMBL" id="CVRI01000044">
    <property type="protein sequence ID" value="CRK96626.1"/>
    <property type="molecule type" value="Genomic_DNA"/>
</dbReference>
<evidence type="ECO:0000313" key="1">
    <source>
        <dbReference type="EMBL" id="CRK96626.1"/>
    </source>
</evidence>
<dbReference type="Proteomes" id="UP000183832">
    <property type="component" value="Unassembled WGS sequence"/>
</dbReference>